<dbReference type="GO" id="GO:0070813">
    <property type="term" value="P:hydrogen sulfide metabolic process"/>
    <property type="evidence" value="ECO:0007669"/>
    <property type="project" value="TreeGrafter"/>
</dbReference>
<dbReference type="InterPro" id="IPR044528">
    <property type="entry name" value="POD-like_MBL-fold"/>
</dbReference>
<dbReference type="STRING" id="862908.BMS_1530"/>
<dbReference type="CDD" id="cd07724">
    <property type="entry name" value="POD-like_MBL-fold"/>
    <property type="match status" value="1"/>
</dbReference>
<keyword evidence="1" id="KW-0479">Metal-binding</keyword>
<evidence type="ECO:0000313" key="3">
    <source>
        <dbReference type="EMBL" id="CBW26385.1"/>
    </source>
</evidence>
<evidence type="ECO:0000313" key="4">
    <source>
        <dbReference type="Proteomes" id="UP000008963"/>
    </source>
</evidence>
<organism evidence="3 4">
    <name type="scientific">Halobacteriovorax marinus (strain ATCC BAA-682 / DSM 15412 / SJ)</name>
    <name type="common">Bacteriovorax marinus</name>
    <dbReference type="NCBI Taxonomy" id="862908"/>
    <lineage>
        <taxon>Bacteria</taxon>
        <taxon>Pseudomonadati</taxon>
        <taxon>Bdellovibrionota</taxon>
        <taxon>Bacteriovoracia</taxon>
        <taxon>Bacteriovoracales</taxon>
        <taxon>Halobacteriovoraceae</taxon>
        <taxon>Halobacteriovorax</taxon>
    </lineage>
</organism>
<feature type="domain" description="Metallo-beta-lactamase" evidence="2">
    <location>
        <begin position="20"/>
        <end position="181"/>
    </location>
</feature>
<name>E1X0P7_HALMS</name>
<evidence type="ECO:0000256" key="1">
    <source>
        <dbReference type="ARBA" id="ARBA00022723"/>
    </source>
</evidence>
<dbReference type="PANTHER" id="PTHR43084">
    <property type="entry name" value="PERSULFIDE DIOXYGENASE ETHE1"/>
    <property type="match status" value="1"/>
</dbReference>
<dbReference type="eggNOG" id="COG0491">
    <property type="taxonomic scope" value="Bacteria"/>
</dbReference>
<dbReference type="GO" id="GO:0006749">
    <property type="term" value="P:glutathione metabolic process"/>
    <property type="evidence" value="ECO:0007669"/>
    <property type="project" value="InterPro"/>
</dbReference>
<dbReference type="EMBL" id="FQ312005">
    <property type="protein sequence ID" value="CBW26385.1"/>
    <property type="molecule type" value="Genomic_DNA"/>
</dbReference>
<dbReference type="Proteomes" id="UP000008963">
    <property type="component" value="Chromosome"/>
</dbReference>
<accession>E1X0P7</accession>
<dbReference type="HOGENOM" id="CLU_030571_7_0_7"/>
<dbReference type="Pfam" id="PF00753">
    <property type="entry name" value="Lactamase_B"/>
    <property type="match status" value="2"/>
</dbReference>
<dbReference type="SMART" id="SM00849">
    <property type="entry name" value="Lactamase_B"/>
    <property type="match status" value="1"/>
</dbReference>
<dbReference type="InterPro" id="IPR051682">
    <property type="entry name" value="Mito_Persulfide_Diox"/>
</dbReference>
<dbReference type="PATRIC" id="fig|862908.3.peg.1457"/>
<evidence type="ECO:0000259" key="2">
    <source>
        <dbReference type="SMART" id="SM00849"/>
    </source>
</evidence>
<sequence>MQMIFSKKITVRPLFEKESSTYTYLIYDNETLDAIIIDPVKETLQRDVNLITELGLKLQWILETHIHADHITSAFDLHTKFGATIGLSNHAIVDCVQAKCLNDGEEIQVSNDLAFKFIETPGHTNCSACILIDNFLFSGDTLLIRGCGRTDFQQGSNESLFKSVREKLFTLGDETIVLPGHNYKGEFFSTIGEEKSFNPRLKMDNSFEQFAEIMDNLKLAAPKKIDIALAGNKYCGREQV</sequence>
<proteinExistence type="predicted"/>
<dbReference type="SUPFAM" id="SSF56281">
    <property type="entry name" value="Metallo-hydrolase/oxidoreductase"/>
    <property type="match status" value="1"/>
</dbReference>
<reference evidence="4" key="1">
    <citation type="journal article" date="2013" name="ISME J.">
        <title>A small predatory core genome in the divergent marine Bacteriovorax marinus SJ and the terrestrial Bdellovibrio bacteriovorus.</title>
        <authorList>
            <person name="Crossman L.C."/>
            <person name="Chen H."/>
            <person name="Cerdeno-Tarraga A.M."/>
            <person name="Brooks K."/>
            <person name="Quail M.A."/>
            <person name="Pineiro S.A."/>
            <person name="Hobley L."/>
            <person name="Sockett R.E."/>
            <person name="Bentley S.D."/>
            <person name="Parkhill J."/>
            <person name="Williams H.N."/>
            <person name="Stine O.C."/>
        </authorList>
    </citation>
    <scope>NUCLEOTIDE SEQUENCE [LARGE SCALE GENOMIC DNA]</scope>
    <source>
        <strain evidence="4">ATCC BAA-682 / DSM 15412 / SJ</strain>
    </source>
</reference>
<dbReference type="AlphaFoldDB" id="E1X0P7"/>
<keyword evidence="4" id="KW-1185">Reference proteome</keyword>
<dbReference type="GO" id="GO:0046872">
    <property type="term" value="F:metal ion binding"/>
    <property type="evidence" value="ECO:0007669"/>
    <property type="project" value="UniProtKB-KW"/>
</dbReference>
<dbReference type="PANTHER" id="PTHR43084:SF1">
    <property type="entry name" value="PERSULFIDE DIOXYGENASE ETHE1, MITOCHONDRIAL"/>
    <property type="match status" value="1"/>
</dbReference>
<dbReference type="InterPro" id="IPR001279">
    <property type="entry name" value="Metallo-B-lactamas"/>
</dbReference>
<gene>
    <name evidence="3" type="primary">ycbL</name>
    <name evidence="3" type="ordered locus">BMS_1530</name>
</gene>
<dbReference type="InterPro" id="IPR036866">
    <property type="entry name" value="RibonucZ/Hydroxyglut_hydro"/>
</dbReference>
<protein>
    <recommendedName>
        <fullName evidence="2">Metallo-beta-lactamase domain-containing protein</fullName>
    </recommendedName>
</protein>
<dbReference type="Gene3D" id="3.60.15.10">
    <property type="entry name" value="Ribonuclease Z/Hydroxyacylglutathione hydrolase-like"/>
    <property type="match status" value="1"/>
</dbReference>
<dbReference type="KEGG" id="bmx:BMS_1530"/>
<dbReference type="GO" id="GO:0050313">
    <property type="term" value="F:sulfur dioxygenase activity"/>
    <property type="evidence" value="ECO:0007669"/>
    <property type="project" value="InterPro"/>
</dbReference>